<dbReference type="GO" id="GO:0008757">
    <property type="term" value="F:S-adenosylmethionine-dependent methyltransferase activity"/>
    <property type="evidence" value="ECO:0007669"/>
    <property type="project" value="InterPro"/>
</dbReference>
<organism evidence="2 3">
    <name type="scientific">Marinicauda salina</name>
    <dbReference type="NCBI Taxonomy" id="2135793"/>
    <lineage>
        <taxon>Bacteria</taxon>
        <taxon>Pseudomonadati</taxon>
        <taxon>Pseudomonadota</taxon>
        <taxon>Alphaproteobacteria</taxon>
        <taxon>Maricaulales</taxon>
        <taxon>Maricaulaceae</taxon>
        <taxon>Marinicauda</taxon>
    </lineage>
</organism>
<dbReference type="Proteomes" id="UP000245168">
    <property type="component" value="Unassembled WGS sequence"/>
</dbReference>
<evidence type="ECO:0000259" key="1">
    <source>
        <dbReference type="Pfam" id="PF08241"/>
    </source>
</evidence>
<dbReference type="InterPro" id="IPR013216">
    <property type="entry name" value="Methyltransf_11"/>
</dbReference>
<protein>
    <recommendedName>
        <fullName evidence="1">Methyltransferase type 11 domain-containing protein</fullName>
    </recommendedName>
</protein>
<dbReference type="EMBL" id="QEXV01000005">
    <property type="protein sequence ID" value="PWE16711.1"/>
    <property type="molecule type" value="Genomic_DNA"/>
</dbReference>
<dbReference type="SUPFAM" id="SSF53335">
    <property type="entry name" value="S-adenosyl-L-methionine-dependent methyltransferases"/>
    <property type="match status" value="1"/>
</dbReference>
<comment type="caution">
    <text evidence="2">The sequence shown here is derived from an EMBL/GenBank/DDBJ whole genome shotgun (WGS) entry which is preliminary data.</text>
</comment>
<proteinExistence type="predicted"/>
<name>A0A2U2BRR8_9PROT</name>
<keyword evidence="3" id="KW-1185">Reference proteome</keyword>
<dbReference type="RefSeq" id="WP_109253434.1">
    <property type="nucleotide sequence ID" value="NZ_QEXV01000005.1"/>
</dbReference>
<evidence type="ECO:0000313" key="3">
    <source>
        <dbReference type="Proteomes" id="UP000245168"/>
    </source>
</evidence>
<evidence type="ECO:0000313" key="2">
    <source>
        <dbReference type="EMBL" id="PWE16711.1"/>
    </source>
</evidence>
<dbReference type="AlphaFoldDB" id="A0A2U2BRR8"/>
<reference evidence="3" key="1">
    <citation type="submission" date="2018-05" db="EMBL/GenBank/DDBJ databases">
        <authorList>
            <person name="Liu B.-T."/>
        </authorList>
    </citation>
    <scope>NUCLEOTIDE SEQUENCE [LARGE SCALE GENOMIC DNA]</scope>
    <source>
        <strain evidence="3">WD6-1</strain>
    </source>
</reference>
<dbReference type="PANTHER" id="PTHR43591:SF24">
    <property type="entry name" value="2-METHOXY-6-POLYPRENYL-1,4-BENZOQUINOL METHYLASE, MITOCHONDRIAL"/>
    <property type="match status" value="1"/>
</dbReference>
<dbReference type="InterPro" id="IPR029063">
    <property type="entry name" value="SAM-dependent_MTases_sf"/>
</dbReference>
<dbReference type="CDD" id="cd02440">
    <property type="entry name" value="AdoMet_MTases"/>
    <property type="match status" value="1"/>
</dbReference>
<accession>A0A2U2BRR8</accession>
<sequence>MTRIADFMAGRSTAEVYEARLAPGVFAPWAERLTTEAPEGAACLDIACGTGVVARAIARRDPSGAEIAGTDVAEPMIAEATRLAAAEGLADRIAYHAAPADALPYDDDAFDAAFIQQGLQFFPDKPAALAEARRVLKPGGRLVAAVWTAVDGAPVYAAWEAAVADRLGADLTPLKPFSLGDADALRTLVEDAGFAVRSLERESLMTRLPDLETLPLFDIRFLARPDADGTLTPIVDPDDPASDAVVAGLIEAFAARLGDHLRADGTLVAPMAAHVVTAEA</sequence>
<dbReference type="Pfam" id="PF08241">
    <property type="entry name" value="Methyltransf_11"/>
    <property type="match status" value="1"/>
</dbReference>
<dbReference type="PANTHER" id="PTHR43591">
    <property type="entry name" value="METHYLTRANSFERASE"/>
    <property type="match status" value="1"/>
</dbReference>
<feature type="domain" description="Methyltransferase type 11" evidence="1">
    <location>
        <begin position="44"/>
        <end position="143"/>
    </location>
</feature>
<gene>
    <name evidence="2" type="ORF">DDZ18_10905</name>
</gene>
<dbReference type="Gene3D" id="3.40.50.150">
    <property type="entry name" value="Vaccinia Virus protein VP39"/>
    <property type="match status" value="1"/>
</dbReference>
<dbReference type="OrthoDB" id="9777638at2"/>